<dbReference type="Proteomes" id="UP000326287">
    <property type="component" value="Chromosome"/>
</dbReference>
<accession>A0A5P9NHR3</accession>
<dbReference type="AlphaFoldDB" id="A0A5P9NHR3"/>
<dbReference type="InterPro" id="IPR041999">
    <property type="entry name" value="Sortase_D_1"/>
</dbReference>
<protein>
    <submittedName>
        <fullName evidence="2">Class GN sortase</fullName>
        <ecNumber evidence="2">3.4.22.-</ecNumber>
    </submittedName>
</protein>
<evidence type="ECO:0000256" key="1">
    <source>
        <dbReference type="ARBA" id="ARBA00022801"/>
    </source>
</evidence>
<dbReference type="Gene3D" id="2.40.260.10">
    <property type="entry name" value="Sortase"/>
    <property type="match status" value="1"/>
</dbReference>
<evidence type="ECO:0000313" key="3">
    <source>
        <dbReference type="Proteomes" id="UP000326287"/>
    </source>
</evidence>
<dbReference type="InterPro" id="IPR022445">
    <property type="entry name" value="Sortase_proteobact_type"/>
</dbReference>
<evidence type="ECO:0000313" key="2">
    <source>
        <dbReference type="EMBL" id="QFU75360.1"/>
    </source>
</evidence>
<dbReference type="RefSeq" id="WP_152661466.1">
    <property type="nucleotide sequence ID" value="NZ_CP036422.1"/>
</dbReference>
<dbReference type="SUPFAM" id="SSF63817">
    <property type="entry name" value="Sortase"/>
    <property type="match status" value="1"/>
</dbReference>
<keyword evidence="3" id="KW-1185">Reference proteome</keyword>
<proteinExistence type="predicted"/>
<dbReference type="OrthoDB" id="9790661at2"/>
<dbReference type="CDD" id="cd05828">
    <property type="entry name" value="Sortase_D_1"/>
    <property type="match status" value="1"/>
</dbReference>
<dbReference type="NCBIfam" id="TIGR01076">
    <property type="entry name" value="sortase_fam"/>
    <property type="match status" value="1"/>
</dbReference>
<dbReference type="EMBL" id="CP036422">
    <property type="protein sequence ID" value="QFU75360.1"/>
    <property type="molecule type" value="Genomic_DNA"/>
</dbReference>
<dbReference type="GO" id="GO:0016787">
    <property type="term" value="F:hydrolase activity"/>
    <property type="evidence" value="ECO:0007669"/>
    <property type="project" value="UniProtKB-KW"/>
</dbReference>
<organism evidence="2 3">
    <name type="scientific">Halioglobus maricola</name>
    <dbReference type="NCBI Taxonomy" id="2601894"/>
    <lineage>
        <taxon>Bacteria</taxon>
        <taxon>Pseudomonadati</taxon>
        <taxon>Pseudomonadota</taxon>
        <taxon>Gammaproteobacteria</taxon>
        <taxon>Cellvibrionales</taxon>
        <taxon>Halieaceae</taxon>
        <taxon>Halioglobus</taxon>
    </lineage>
</organism>
<dbReference type="InterPro" id="IPR023365">
    <property type="entry name" value="Sortase_dom-sf"/>
</dbReference>
<reference evidence="2 3" key="1">
    <citation type="submission" date="2019-02" db="EMBL/GenBank/DDBJ databases">
        <authorList>
            <person name="Li S.-H."/>
        </authorList>
    </citation>
    <scope>NUCLEOTIDE SEQUENCE [LARGE SCALE GENOMIC DNA]</scope>
    <source>
        <strain evidence="2 3">IMCC14385</strain>
    </source>
</reference>
<dbReference type="EC" id="3.4.22.-" evidence="2"/>
<dbReference type="Pfam" id="PF04203">
    <property type="entry name" value="Sortase"/>
    <property type="match status" value="1"/>
</dbReference>
<dbReference type="NCBIfam" id="TIGR03784">
    <property type="entry name" value="marine_sortase"/>
    <property type="match status" value="1"/>
</dbReference>
<keyword evidence="1 2" id="KW-0378">Hydrolase</keyword>
<dbReference type="KEGG" id="halc:EY643_06675"/>
<dbReference type="InterPro" id="IPR005754">
    <property type="entry name" value="Sortase"/>
</dbReference>
<name>A0A5P9NHR3_9GAMM</name>
<sequence>MPDVLLRAVWPLLLLVALQQLGGAAVINFKAWLAPVLLERAFVQSQAQGGAAVRPWPWADTWPVARLRVPAMAVSRMVLAGDSGNALAFGPGHSAASAPLGGPGEVVLGGHRDTHFRFLERVEPGTELEVMLGDGRMLHYRVTSMEVVNAREEPLRVGEQADRLLLVTCFPFDSLESDGPLRYVVSAERSGRVHL</sequence>
<gene>
    <name evidence="2" type="ORF">EY643_06675</name>
</gene>